<gene>
    <name evidence="1" type="ORF">P3G67_21870</name>
</gene>
<evidence type="ECO:0000313" key="2">
    <source>
        <dbReference type="Proteomes" id="UP001216579"/>
    </source>
</evidence>
<name>A0ABT5ZPR4_9ACTN</name>
<dbReference type="RefSeq" id="WP_276094977.1">
    <property type="nucleotide sequence ID" value="NZ_JARJBC010000014.1"/>
</dbReference>
<comment type="caution">
    <text evidence="1">The sequence shown here is derived from an EMBL/GenBank/DDBJ whole genome shotgun (WGS) entry which is preliminary data.</text>
</comment>
<dbReference type="Pfam" id="PF04655">
    <property type="entry name" value="APH_6_hur"/>
    <property type="match status" value="1"/>
</dbReference>
<keyword evidence="2" id="KW-1185">Reference proteome</keyword>
<protein>
    <submittedName>
        <fullName evidence="1">Aminoglycoside phosphotransferase family protein</fullName>
    </submittedName>
</protein>
<organism evidence="1 2">
    <name type="scientific">Streptomyces silvisoli</name>
    <dbReference type="NCBI Taxonomy" id="3034235"/>
    <lineage>
        <taxon>Bacteria</taxon>
        <taxon>Bacillati</taxon>
        <taxon>Actinomycetota</taxon>
        <taxon>Actinomycetes</taxon>
        <taxon>Kitasatosporales</taxon>
        <taxon>Streptomycetaceae</taxon>
        <taxon>Streptomyces</taxon>
    </lineage>
</organism>
<reference evidence="1 2" key="1">
    <citation type="submission" date="2023-03" db="EMBL/GenBank/DDBJ databases">
        <title>Draft genome sequence of Streptomyces sp. RB6PN23 isolated from peat swamp forest in Thailand.</title>
        <authorList>
            <person name="Klaysubun C."/>
            <person name="Duangmal K."/>
        </authorList>
    </citation>
    <scope>NUCLEOTIDE SEQUENCE [LARGE SCALE GENOMIC DNA]</scope>
    <source>
        <strain evidence="1 2">RB6PN23</strain>
    </source>
</reference>
<evidence type="ECO:0000313" key="1">
    <source>
        <dbReference type="EMBL" id="MDF3291828.1"/>
    </source>
</evidence>
<dbReference type="SUPFAM" id="SSF56112">
    <property type="entry name" value="Protein kinase-like (PK-like)"/>
    <property type="match status" value="1"/>
</dbReference>
<dbReference type="InterPro" id="IPR011009">
    <property type="entry name" value="Kinase-like_dom_sf"/>
</dbReference>
<dbReference type="Proteomes" id="UP001216579">
    <property type="component" value="Unassembled WGS sequence"/>
</dbReference>
<sequence>MDIVVPRAAREGLAVRFGAGAQAWCDGLPARVTALAERWTLRPVQQMGGGTSRVIVCARPDGSRAYLKLTPDPTVAVQEAEALRLWQDGGRTPRLLAAAPDEGALLLAAVECPDGRPAPTLRAAASFRLAEVAGLLTAIRGHRSGPDSALPTLAERIEFLFDLALRRLAAAPSEPAVGGGLVERCRRAALRLADGGPSAVVHGDLHPGNVLDAGAGRALVAIDPRPAVGDPDFDAVDWALSDATTPGVVEERTLRLADLVPGLAVDRVRRWCQVSAVLMAVPRVIRGRDDPYTRLLVDMACLADASG</sequence>
<dbReference type="InterPro" id="IPR006748">
    <property type="entry name" value="NH2Glyco/OHUrea_AB-resist_kin"/>
</dbReference>
<proteinExistence type="predicted"/>
<accession>A0ABT5ZPR4</accession>
<dbReference type="EMBL" id="JARJBC010000014">
    <property type="protein sequence ID" value="MDF3291828.1"/>
    <property type="molecule type" value="Genomic_DNA"/>
</dbReference>
<dbReference type="Gene3D" id="1.10.510.10">
    <property type="entry name" value="Transferase(Phosphotransferase) domain 1"/>
    <property type="match status" value="1"/>
</dbReference>